<evidence type="ECO:0000313" key="2">
    <source>
        <dbReference type="Proteomes" id="UP001236569"/>
    </source>
</evidence>
<sequence length="192" mass="22307">MNKSLETMQEVETFCPQNIAEWRDWLEKHHHSHQSIWVVFYKKSSGISTITWSEAVDMALCFGWIDSKKVSVDAVQSLQFFSKRKVKSTWSKINKDKIEKLMEAELMAPAGLESIRIAKENGSWTVLDEVEALVIPLDLMESLQSEEGLLEKFELRSKSAKKEMLFKMLFAKRPETRQKRIEEIVVLLQKGK</sequence>
<reference evidence="1 2" key="1">
    <citation type="submission" date="2023-05" db="EMBL/GenBank/DDBJ databases">
        <title>Novel species of genus Flectobacillus isolated from stream in China.</title>
        <authorList>
            <person name="Lu H."/>
        </authorList>
    </citation>
    <scope>NUCLEOTIDE SEQUENCE [LARGE SCALE GENOMIC DNA]</scope>
    <source>
        <strain evidence="1 2">DC10W</strain>
    </source>
</reference>
<protein>
    <submittedName>
        <fullName evidence="1">YdeI/OmpD-associated family protein</fullName>
    </submittedName>
</protein>
<gene>
    <name evidence="1" type="ORF">QM480_03870</name>
</gene>
<proteinExistence type="predicted"/>
<dbReference type="Pfam" id="PF13376">
    <property type="entry name" value="OmdA"/>
    <property type="match status" value="1"/>
</dbReference>
<accession>A0ABT6YIN2</accession>
<organism evidence="1 2">
    <name type="scientific">Flectobacillus longus</name>
    <dbReference type="NCBI Taxonomy" id="2984207"/>
    <lineage>
        <taxon>Bacteria</taxon>
        <taxon>Pseudomonadati</taxon>
        <taxon>Bacteroidota</taxon>
        <taxon>Cytophagia</taxon>
        <taxon>Cytophagales</taxon>
        <taxon>Flectobacillaceae</taxon>
        <taxon>Flectobacillus</taxon>
    </lineage>
</organism>
<dbReference type="RefSeq" id="WP_283368744.1">
    <property type="nucleotide sequence ID" value="NZ_JASHID010000002.1"/>
</dbReference>
<name>A0ABT6YIN2_9BACT</name>
<keyword evidence="2" id="KW-1185">Reference proteome</keyword>
<evidence type="ECO:0000313" key="1">
    <source>
        <dbReference type="EMBL" id="MDI9863447.1"/>
    </source>
</evidence>
<dbReference type="EMBL" id="JASHID010000002">
    <property type="protein sequence ID" value="MDI9863447.1"/>
    <property type="molecule type" value="Genomic_DNA"/>
</dbReference>
<dbReference type="Proteomes" id="UP001236569">
    <property type="component" value="Unassembled WGS sequence"/>
</dbReference>
<comment type="caution">
    <text evidence="1">The sequence shown here is derived from an EMBL/GenBank/DDBJ whole genome shotgun (WGS) entry which is preliminary data.</text>
</comment>